<evidence type="ECO:0000313" key="1">
    <source>
        <dbReference type="EMBL" id="THU81332.1"/>
    </source>
</evidence>
<organism evidence="1 2">
    <name type="scientific">Dendrothele bispora (strain CBS 962.96)</name>
    <dbReference type="NCBI Taxonomy" id="1314807"/>
    <lineage>
        <taxon>Eukaryota</taxon>
        <taxon>Fungi</taxon>
        <taxon>Dikarya</taxon>
        <taxon>Basidiomycota</taxon>
        <taxon>Agaricomycotina</taxon>
        <taxon>Agaricomycetes</taxon>
        <taxon>Agaricomycetidae</taxon>
        <taxon>Agaricales</taxon>
        <taxon>Agaricales incertae sedis</taxon>
        <taxon>Dendrothele</taxon>
    </lineage>
</organism>
<protein>
    <recommendedName>
        <fullName evidence="3">Retrotransposon gag domain-containing protein</fullName>
    </recommendedName>
</protein>
<evidence type="ECO:0008006" key="3">
    <source>
        <dbReference type="Google" id="ProtNLM"/>
    </source>
</evidence>
<accession>A0A4S8KZ47</accession>
<dbReference type="OrthoDB" id="4742101at2759"/>
<evidence type="ECO:0000313" key="2">
    <source>
        <dbReference type="Proteomes" id="UP000297245"/>
    </source>
</evidence>
<reference evidence="1 2" key="1">
    <citation type="journal article" date="2019" name="Nat. Ecol. Evol.">
        <title>Megaphylogeny resolves global patterns of mushroom evolution.</title>
        <authorList>
            <person name="Varga T."/>
            <person name="Krizsan K."/>
            <person name="Foldi C."/>
            <person name="Dima B."/>
            <person name="Sanchez-Garcia M."/>
            <person name="Sanchez-Ramirez S."/>
            <person name="Szollosi G.J."/>
            <person name="Szarkandi J.G."/>
            <person name="Papp V."/>
            <person name="Albert L."/>
            <person name="Andreopoulos W."/>
            <person name="Angelini C."/>
            <person name="Antonin V."/>
            <person name="Barry K.W."/>
            <person name="Bougher N.L."/>
            <person name="Buchanan P."/>
            <person name="Buyck B."/>
            <person name="Bense V."/>
            <person name="Catcheside P."/>
            <person name="Chovatia M."/>
            <person name="Cooper J."/>
            <person name="Damon W."/>
            <person name="Desjardin D."/>
            <person name="Finy P."/>
            <person name="Geml J."/>
            <person name="Haridas S."/>
            <person name="Hughes K."/>
            <person name="Justo A."/>
            <person name="Karasinski D."/>
            <person name="Kautmanova I."/>
            <person name="Kiss B."/>
            <person name="Kocsube S."/>
            <person name="Kotiranta H."/>
            <person name="LaButti K.M."/>
            <person name="Lechner B.E."/>
            <person name="Liimatainen K."/>
            <person name="Lipzen A."/>
            <person name="Lukacs Z."/>
            <person name="Mihaltcheva S."/>
            <person name="Morgado L.N."/>
            <person name="Niskanen T."/>
            <person name="Noordeloos M.E."/>
            <person name="Ohm R.A."/>
            <person name="Ortiz-Santana B."/>
            <person name="Ovrebo C."/>
            <person name="Racz N."/>
            <person name="Riley R."/>
            <person name="Savchenko A."/>
            <person name="Shiryaev A."/>
            <person name="Soop K."/>
            <person name="Spirin V."/>
            <person name="Szebenyi C."/>
            <person name="Tomsovsky M."/>
            <person name="Tulloss R.E."/>
            <person name="Uehling J."/>
            <person name="Grigoriev I.V."/>
            <person name="Vagvolgyi C."/>
            <person name="Papp T."/>
            <person name="Martin F.M."/>
            <person name="Miettinen O."/>
            <person name="Hibbett D.S."/>
            <person name="Nagy L.G."/>
        </authorList>
    </citation>
    <scope>NUCLEOTIDE SEQUENCE [LARGE SCALE GENOMIC DNA]</scope>
    <source>
        <strain evidence="1 2">CBS 962.96</strain>
    </source>
</reference>
<gene>
    <name evidence="1" type="ORF">K435DRAFT_475866</name>
</gene>
<sequence length="376" mass="40611">MSKPLTFPALSEPLTADSIQTWLTKCEDRVELFGTWNPSFSLTDRTKIMCAADSFDSKSVKLSAFWGSERDTCLGLSWDSFKQRIKSQFLGTDSKVDALQSFFLSAQGRRPFGDFLAEMQAARATLNAYGSRSPFYVGDFLMKSALLFRCHPSLHLRVRSIPSFSLESMSLDTFVSALANTWSALVAEPSFSHLASWSSPSPGSMPTPSSTLSLKALSPLPSSRPISSSEREALKSSGGCFNCGLTPKDPAWKPHGGTPYSRNCPGNQERGIASRNVVAALMPVDQTADVLSFLGFADLSSSSPLGSVSPTSSAVNEVCTSSGADVYTGVITSRSTVAAIMPTFCDDDDPNLPLFYTDDGPIDDDEDDRVFGSDYF</sequence>
<dbReference type="EMBL" id="ML179818">
    <property type="protein sequence ID" value="THU81332.1"/>
    <property type="molecule type" value="Genomic_DNA"/>
</dbReference>
<name>A0A4S8KZ47_DENBC</name>
<dbReference type="AlphaFoldDB" id="A0A4S8KZ47"/>
<keyword evidence="2" id="KW-1185">Reference proteome</keyword>
<proteinExistence type="predicted"/>
<dbReference type="Proteomes" id="UP000297245">
    <property type="component" value="Unassembled WGS sequence"/>
</dbReference>